<dbReference type="Gene3D" id="3.40.50.300">
    <property type="entry name" value="P-loop containing nucleotide triphosphate hydrolases"/>
    <property type="match status" value="1"/>
</dbReference>
<dbReference type="Proteomes" id="UP000006794">
    <property type="component" value="Plasmid pHALXA01"/>
</dbReference>
<dbReference type="OrthoDB" id="234177at2157"/>
<dbReference type="EMBL" id="CP002840">
    <property type="protein sequence ID" value="AEH38934.1"/>
    <property type="molecule type" value="Genomic_DNA"/>
</dbReference>
<dbReference type="HOGENOM" id="CLU_073290_2_0_2"/>
<gene>
    <name evidence="1" type="ordered locus">Halxa_0331</name>
</gene>
<evidence type="ECO:0000313" key="2">
    <source>
        <dbReference type="Proteomes" id="UP000006794"/>
    </source>
</evidence>
<reference evidence="2" key="1">
    <citation type="journal article" date="2012" name="Stand. Genomic Sci.">
        <title>Complete genome sequence of Halopiger xanaduensis type strain (SH-6(T)).</title>
        <authorList>
            <person name="Anderson I."/>
            <person name="Tindall B.J."/>
            <person name="Rohde M."/>
            <person name="Lucas S."/>
            <person name="Han J."/>
            <person name="Lapidus A."/>
            <person name="Cheng J.F."/>
            <person name="Goodwin L."/>
            <person name="Pitluck S."/>
            <person name="Peters L."/>
            <person name="Pati A."/>
            <person name="Mikhailova N."/>
            <person name="Pagani I."/>
            <person name="Teshima H."/>
            <person name="Han C."/>
            <person name="Tapia R."/>
            <person name="Land M."/>
            <person name="Woyke T."/>
            <person name="Klenk H.P."/>
            <person name="Kyrpides N."/>
            <person name="Ivanova N."/>
        </authorList>
    </citation>
    <scope>NUCLEOTIDE SEQUENCE [LARGE SCALE GENOMIC DNA]</scope>
    <source>
        <strain evidence="2">DSM 18323 / JCM 14033 / SH-6</strain>
        <plasmid evidence="2">Plasmid pHALXA01</plasmid>
    </source>
</reference>
<name>F8DD47_HALXS</name>
<keyword evidence="2" id="KW-1185">Reference proteome</keyword>
<dbReference type="SUPFAM" id="SSF53795">
    <property type="entry name" value="PEP carboxykinase-like"/>
    <property type="match status" value="1"/>
</dbReference>
<protein>
    <recommendedName>
        <fullName evidence="3">HPr kinase</fullName>
    </recommendedName>
</protein>
<dbReference type="KEGG" id="hxa:Halxa_0331"/>
<geneLocation type="plasmid" evidence="1 2">
    <name>pHALXA01</name>
</geneLocation>
<evidence type="ECO:0008006" key="3">
    <source>
        <dbReference type="Google" id="ProtNLM"/>
    </source>
</evidence>
<accession>F8DD47</accession>
<evidence type="ECO:0000313" key="1">
    <source>
        <dbReference type="EMBL" id="AEH38934.1"/>
    </source>
</evidence>
<keyword evidence="1" id="KW-0614">Plasmid</keyword>
<dbReference type="AlphaFoldDB" id="F8DD47"/>
<organism evidence="1 2">
    <name type="scientific">Halopiger xanaduensis (strain DSM 18323 / JCM 14033 / SH-6)</name>
    <dbReference type="NCBI Taxonomy" id="797210"/>
    <lineage>
        <taxon>Archaea</taxon>
        <taxon>Methanobacteriati</taxon>
        <taxon>Methanobacteriota</taxon>
        <taxon>Stenosarchaea group</taxon>
        <taxon>Halobacteria</taxon>
        <taxon>Halobacteriales</taxon>
        <taxon>Natrialbaceae</taxon>
        <taxon>Halopiger</taxon>
    </lineage>
</organism>
<dbReference type="InterPro" id="IPR027417">
    <property type="entry name" value="P-loop_NTPase"/>
</dbReference>
<sequence length="299" mass="33017">MVQHTAYDLTIRSDFRLPDLPIVERRATDVDVEICRGNVEPVPEAERDGDCGGRHIEATPDAVRLTYDSLGSVLVEDGDRITFDPLEEHVVEREHFYRLIENELLGLVLHQRDHLVLHASAVSVNGQAVVFLGPRGAGKSTTAAAFNASGYSILEDDVVAIRFDSNGPTVLPGVPQLRLRPDAATALGLEDSTTPFSDSWYEKRLLRIDEIPDPAPLAGCYVLREGDELGLEAISGPESVLELVSRTYARGLLGDTDQFAVHFQQCRRVVETAPIRIVRRPDDHARLPELVEVVVTDLK</sequence>
<proteinExistence type="predicted"/>